<dbReference type="PANTHER" id="PTHR34472:SF1">
    <property type="entry name" value="SULFUR CARRIER PROTEIN THIS"/>
    <property type="match status" value="1"/>
</dbReference>
<dbReference type="CDD" id="cd00565">
    <property type="entry name" value="Ubl_ThiS"/>
    <property type="match status" value="1"/>
</dbReference>
<dbReference type="PANTHER" id="PTHR34472">
    <property type="entry name" value="SULFUR CARRIER PROTEIN THIS"/>
    <property type="match status" value="1"/>
</dbReference>
<dbReference type="EMBL" id="JAMXMC010000015">
    <property type="protein sequence ID" value="MCO5979016.1"/>
    <property type="molecule type" value="Genomic_DNA"/>
</dbReference>
<comment type="caution">
    <text evidence="1">The sequence shown here is derived from an EMBL/GenBank/DDBJ whole genome shotgun (WGS) entry which is preliminary data.</text>
</comment>
<gene>
    <name evidence="1" type="primary">thiS</name>
    <name evidence="1" type="ORF">M0L44_20135</name>
</gene>
<dbReference type="InterPro" id="IPR003749">
    <property type="entry name" value="ThiS/MoaD-like"/>
</dbReference>
<dbReference type="Pfam" id="PF02597">
    <property type="entry name" value="ThiS"/>
    <property type="match status" value="1"/>
</dbReference>
<keyword evidence="2" id="KW-1185">Reference proteome</keyword>
<proteinExistence type="predicted"/>
<name>A0ABT1BU03_9BURK</name>
<dbReference type="Proteomes" id="UP001204851">
    <property type="component" value="Unassembled WGS sequence"/>
</dbReference>
<dbReference type="NCBIfam" id="TIGR01683">
    <property type="entry name" value="thiS"/>
    <property type="match status" value="1"/>
</dbReference>
<organism evidence="1 2">
    <name type="scientific">Ideonella oryzae</name>
    <dbReference type="NCBI Taxonomy" id="2937441"/>
    <lineage>
        <taxon>Bacteria</taxon>
        <taxon>Pseudomonadati</taxon>
        <taxon>Pseudomonadota</taxon>
        <taxon>Betaproteobacteria</taxon>
        <taxon>Burkholderiales</taxon>
        <taxon>Sphaerotilaceae</taxon>
        <taxon>Ideonella</taxon>
    </lineage>
</organism>
<protein>
    <submittedName>
        <fullName evidence="1">Sulfur carrier protein ThiS</fullName>
    </submittedName>
</protein>
<dbReference type="InterPro" id="IPR012675">
    <property type="entry name" value="Beta-grasp_dom_sf"/>
</dbReference>
<reference evidence="1 2" key="1">
    <citation type="submission" date="2022-06" db="EMBL/GenBank/DDBJ databases">
        <title>Ideonella sp. NS12-5 Genome sequencing and assembly.</title>
        <authorList>
            <person name="Jung Y."/>
        </authorList>
    </citation>
    <scope>NUCLEOTIDE SEQUENCE [LARGE SCALE GENOMIC DNA]</scope>
    <source>
        <strain evidence="1 2">NS12-5</strain>
    </source>
</reference>
<dbReference type="Gene3D" id="3.10.20.30">
    <property type="match status" value="1"/>
</dbReference>
<dbReference type="InterPro" id="IPR010035">
    <property type="entry name" value="Thi_S"/>
</dbReference>
<sequence>MPEPTPTVSLNGEPRPWRPGLNLADLLATEGLAPEAVASAVNADFVPRGQRADTRLQPGDAITLFQAIVGG</sequence>
<dbReference type="InterPro" id="IPR016155">
    <property type="entry name" value="Mopterin_synth/thiamin_S_b"/>
</dbReference>
<dbReference type="SUPFAM" id="SSF54285">
    <property type="entry name" value="MoaD/ThiS"/>
    <property type="match status" value="1"/>
</dbReference>
<evidence type="ECO:0000313" key="2">
    <source>
        <dbReference type="Proteomes" id="UP001204851"/>
    </source>
</evidence>
<dbReference type="RefSeq" id="WP_252771978.1">
    <property type="nucleotide sequence ID" value="NZ_JAMXMC010000015.1"/>
</dbReference>
<accession>A0ABT1BU03</accession>
<evidence type="ECO:0000313" key="1">
    <source>
        <dbReference type="EMBL" id="MCO5979016.1"/>
    </source>
</evidence>